<dbReference type="Proteomes" id="UP001321473">
    <property type="component" value="Unassembled WGS sequence"/>
</dbReference>
<dbReference type="Pfam" id="PF03184">
    <property type="entry name" value="DDE_1"/>
    <property type="match status" value="1"/>
</dbReference>
<protein>
    <recommendedName>
        <fullName evidence="1">DDE-1 domain-containing protein</fullName>
    </recommendedName>
</protein>
<proteinExistence type="predicted"/>
<evidence type="ECO:0000259" key="1">
    <source>
        <dbReference type="Pfam" id="PF03184"/>
    </source>
</evidence>
<evidence type="ECO:0000313" key="3">
    <source>
        <dbReference type="Proteomes" id="UP001321473"/>
    </source>
</evidence>
<sequence length="180" mass="20321">MPKEAFPSGVVRVNEKGYMDKAMVIDWIRLVWNRRPGALLRHRSMLVLDASCGHLTESVKRALTEARTDFVVIPGGMTSTLQPLDMVLNKPFKDRVRQEYNEWMSGDNPKTLTGRLLRPPLATVCSWVLSAWRSLPDAMVQKAFKKCCISNMLDGTEDDALWKTVSDKESSSDDTDESSE</sequence>
<accession>A0AAQ4FFE4</accession>
<reference evidence="2 3" key="1">
    <citation type="journal article" date="2023" name="Arcadia Sci">
        <title>De novo assembly of a long-read Amblyomma americanum tick genome.</title>
        <authorList>
            <person name="Chou S."/>
            <person name="Poskanzer K.E."/>
            <person name="Rollins M."/>
            <person name="Thuy-Boun P.S."/>
        </authorList>
    </citation>
    <scope>NUCLEOTIDE SEQUENCE [LARGE SCALE GENOMIC DNA]</scope>
    <source>
        <strain evidence="2">F_SG_1</strain>
        <tissue evidence="2">Salivary glands</tissue>
    </source>
</reference>
<gene>
    <name evidence="2" type="ORF">V5799_007676</name>
</gene>
<dbReference type="GO" id="GO:0003676">
    <property type="term" value="F:nucleic acid binding"/>
    <property type="evidence" value="ECO:0007669"/>
    <property type="project" value="InterPro"/>
</dbReference>
<feature type="domain" description="DDE-1" evidence="1">
    <location>
        <begin position="12"/>
        <end position="144"/>
    </location>
</feature>
<dbReference type="AlphaFoldDB" id="A0AAQ4FFE4"/>
<name>A0AAQ4FFE4_AMBAM</name>
<organism evidence="2 3">
    <name type="scientific">Amblyomma americanum</name>
    <name type="common">Lone star tick</name>
    <dbReference type="NCBI Taxonomy" id="6943"/>
    <lineage>
        <taxon>Eukaryota</taxon>
        <taxon>Metazoa</taxon>
        <taxon>Ecdysozoa</taxon>
        <taxon>Arthropoda</taxon>
        <taxon>Chelicerata</taxon>
        <taxon>Arachnida</taxon>
        <taxon>Acari</taxon>
        <taxon>Parasitiformes</taxon>
        <taxon>Ixodida</taxon>
        <taxon>Ixodoidea</taxon>
        <taxon>Ixodidae</taxon>
        <taxon>Amblyomminae</taxon>
        <taxon>Amblyomma</taxon>
    </lineage>
</organism>
<dbReference type="EMBL" id="JARKHS020003188">
    <property type="protein sequence ID" value="KAK8785959.1"/>
    <property type="molecule type" value="Genomic_DNA"/>
</dbReference>
<comment type="caution">
    <text evidence="2">The sequence shown here is derived from an EMBL/GenBank/DDBJ whole genome shotgun (WGS) entry which is preliminary data.</text>
</comment>
<dbReference type="InterPro" id="IPR004875">
    <property type="entry name" value="DDE_SF_endonuclease_dom"/>
</dbReference>
<keyword evidence="3" id="KW-1185">Reference proteome</keyword>
<evidence type="ECO:0000313" key="2">
    <source>
        <dbReference type="EMBL" id="KAK8785959.1"/>
    </source>
</evidence>